<reference evidence="2" key="1">
    <citation type="submission" date="2022-11" db="EMBL/GenBank/DDBJ databases">
        <authorList>
            <person name="Petersen C."/>
        </authorList>
    </citation>
    <scope>NUCLEOTIDE SEQUENCE</scope>
    <source>
        <strain evidence="2">IBT 23319</strain>
    </source>
</reference>
<proteinExistence type="predicted"/>
<evidence type="ECO:0000313" key="2">
    <source>
        <dbReference type="EMBL" id="KAJ5221577.1"/>
    </source>
</evidence>
<protein>
    <submittedName>
        <fullName evidence="2">Uncharacterized protein</fullName>
    </submittedName>
</protein>
<dbReference type="RefSeq" id="XP_056496500.1">
    <property type="nucleotide sequence ID" value="XM_056649369.1"/>
</dbReference>
<dbReference type="Proteomes" id="UP001147733">
    <property type="component" value="Unassembled WGS sequence"/>
</dbReference>
<evidence type="ECO:0000313" key="3">
    <source>
        <dbReference type="Proteomes" id="UP001147733"/>
    </source>
</evidence>
<dbReference type="EMBL" id="JAPQKT010000009">
    <property type="protein sequence ID" value="KAJ5221577.1"/>
    <property type="molecule type" value="Genomic_DNA"/>
</dbReference>
<name>A0A9W9NKC3_PENCI</name>
<reference evidence="2" key="2">
    <citation type="journal article" date="2023" name="IMA Fungus">
        <title>Comparative genomic study of the Penicillium genus elucidates a diverse pangenome and 15 lateral gene transfer events.</title>
        <authorList>
            <person name="Petersen C."/>
            <person name="Sorensen T."/>
            <person name="Nielsen M.R."/>
            <person name="Sondergaard T.E."/>
            <person name="Sorensen J.L."/>
            <person name="Fitzpatrick D.A."/>
            <person name="Frisvad J.C."/>
            <person name="Nielsen K.L."/>
        </authorList>
    </citation>
    <scope>NUCLEOTIDE SEQUENCE</scope>
    <source>
        <strain evidence="2">IBT 23319</strain>
    </source>
</reference>
<dbReference type="OrthoDB" id="3553547at2759"/>
<dbReference type="GeneID" id="81388536"/>
<feature type="coiled-coil region" evidence="1">
    <location>
        <begin position="231"/>
        <end position="297"/>
    </location>
</feature>
<organism evidence="2 3">
    <name type="scientific">Penicillium citrinum</name>
    <dbReference type="NCBI Taxonomy" id="5077"/>
    <lineage>
        <taxon>Eukaryota</taxon>
        <taxon>Fungi</taxon>
        <taxon>Dikarya</taxon>
        <taxon>Ascomycota</taxon>
        <taxon>Pezizomycotina</taxon>
        <taxon>Eurotiomycetes</taxon>
        <taxon>Eurotiomycetidae</taxon>
        <taxon>Eurotiales</taxon>
        <taxon>Aspergillaceae</taxon>
        <taxon>Penicillium</taxon>
    </lineage>
</organism>
<evidence type="ECO:0000256" key="1">
    <source>
        <dbReference type="SAM" id="Coils"/>
    </source>
</evidence>
<dbReference type="AlphaFoldDB" id="A0A9W9NKC3"/>
<sequence length="426" mass="48909">MTRIHQLRTQAPEVSPLRIRSTASIPGHNTEEPSEQPIINSKYATQLGYATTPSEYPQASNHLPVREQGNSTPLAKLLEEVTILQKDVSARRMYVTHLRNALRQSREREQHMRQALRSTLDIIIPGDAGLHTQCVPPAVNNAILNLQVAMRSYQTMEVEYNGTEERLSKEEYHLDQQLTQLSHCLHNVAISITQQEQHSGTTSNNGSNYASSVQYAPHNDTKNALPEQEEYAILIQNANIIRERLEELEIKNLNLIEQQRLKAAEDLILDNEADLFFDIYEDEKEDLEEDLKTALVKIDQHPDHRKPRETAVSDEKWRDMLEEYLPDPPEDQPSPDILRASPLEDRSPFFETARPLPWNKSNFVNNWLLYRLRHSALEILNFKNQPELLGLLERGWDRDSISEMAMGLWFEDGAAKLEKARSNSGV</sequence>
<comment type="caution">
    <text evidence="2">The sequence shown here is derived from an EMBL/GenBank/DDBJ whole genome shotgun (WGS) entry which is preliminary data.</text>
</comment>
<gene>
    <name evidence="2" type="ORF">N7469_010464</name>
</gene>
<keyword evidence="3" id="KW-1185">Reference proteome</keyword>
<keyword evidence="1" id="KW-0175">Coiled coil</keyword>
<accession>A0A9W9NKC3</accession>